<feature type="transmembrane region" description="Helical" evidence="7">
    <location>
        <begin position="107"/>
        <end position="130"/>
    </location>
</feature>
<comment type="similarity">
    <text evidence="2">Belongs to the bacterial sugar transferase family.</text>
</comment>
<protein>
    <submittedName>
        <fullName evidence="9">UDP-glucose lipid carrier transferase protein</fullName>
        <ecNumber evidence="9">6.3.5.5</ecNumber>
    </submittedName>
</protein>
<dbReference type="Gene3D" id="3.40.50.720">
    <property type="entry name" value="NAD(P)-binding Rossmann-like Domain"/>
    <property type="match status" value="1"/>
</dbReference>
<dbReference type="GO" id="GO:0004088">
    <property type="term" value="F:carbamoyl-phosphate synthase (glutamine-hydrolyzing) activity"/>
    <property type="evidence" value="ECO:0007669"/>
    <property type="project" value="UniProtKB-EC"/>
</dbReference>
<evidence type="ECO:0000313" key="9">
    <source>
        <dbReference type="EMBL" id="ERJ18525.1"/>
    </source>
</evidence>
<dbReference type="GO" id="GO:0016780">
    <property type="term" value="F:phosphotransferase activity, for other substituted phosphate groups"/>
    <property type="evidence" value="ECO:0007669"/>
    <property type="project" value="TreeGrafter"/>
</dbReference>
<dbReference type="Pfam" id="PF13727">
    <property type="entry name" value="CoA_binding_3"/>
    <property type="match status" value="1"/>
</dbReference>
<sequence length="464" mass="52534">MMKLGTRTFSAPIFHGLIYGGLSTALLLLIATFSEQGVSENDRELAALAFVTIGLVFSRYNLIWKWHVGRAGSIGTGVMISWFLCAAGLVFLGFLTRRTGEYERRVILLWLVLTPMLFVLVHHIIRYAFFRFFPDSMKSRTAVIVFVSEDAQRLAHILGALDVPKFRLLGFFEDRSPERVGHRKEDRPVLGGTGDVVDYVNRHSVNVVFVVLPLEGADRATDIVRQLGDTTASIYFMPTSPLFRSDQLQFANIGGVPVFSFSETPFFGADGALKRLMDILFSASVLIVLSPLLLLIAAVIWLTSGRPVLFTQQRYGLDGRRIKVHKFRTMHVTPDDGTVAQATRDDPRVTPIGRLLRRTSIDELPQFWDVLRGDMSVVGPRPHAVEHNETYRALIERYMLRHKVRPGLTGLAQINGLRGEIHMLESMERRVEFDLRYIRTWSPGLDVYIILRTIALIFRDRAAY</sequence>
<keyword evidence="3 9" id="KW-0808">Transferase</keyword>
<accession>U2EKS2</accession>
<evidence type="ECO:0000256" key="2">
    <source>
        <dbReference type="ARBA" id="ARBA00006464"/>
    </source>
</evidence>
<name>U2EKS2_9GAMM</name>
<feature type="domain" description="Bacterial sugar transferase" evidence="8">
    <location>
        <begin position="274"/>
        <end position="458"/>
    </location>
</feature>
<dbReference type="GO" id="GO:0016020">
    <property type="term" value="C:membrane"/>
    <property type="evidence" value="ECO:0007669"/>
    <property type="project" value="UniProtKB-SubCell"/>
</dbReference>
<comment type="subcellular location">
    <subcellularLocation>
        <location evidence="1">Membrane</location>
        <topology evidence="1">Multi-pass membrane protein</topology>
    </subcellularLocation>
</comment>
<dbReference type="OrthoDB" id="9808602at2"/>
<feature type="transmembrane region" description="Helical" evidence="7">
    <location>
        <begin position="45"/>
        <end position="62"/>
    </location>
</feature>
<dbReference type="PANTHER" id="PTHR30576">
    <property type="entry name" value="COLANIC BIOSYNTHESIS UDP-GLUCOSE LIPID CARRIER TRANSFERASE"/>
    <property type="match status" value="1"/>
</dbReference>
<dbReference type="eggNOG" id="COG2148">
    <property type="taxonomic scope" value="Bacteria"/>
</dbReference>
<evidence type="ECO:0000256" key="1">
    <source>
        <dbReference type="ARBA" id="ARBA00004141"/>
    </source>
</evidence>
<reference evidence="9 10" key="1">
    <citation type="journal article" date="2011" name="J. Bacteriol.">
        <title>Genome sequence of Salinisphaera shabanensis, a gammaproteobacterium from the harsh, variable environment of the brine-seawater interface of the Shaban Deep in the Red Sea.</title>
        <authorList>
            <person name="Antunes A."/>
            <person name="Alam I."/>
            <person name="Bajic V.B."/>
            <person name="Stingl U."/>
        </authorList>
    </citation>
    <scope>NUCLEOTIDE SEQUENCE [LARGE SCALE GENOMIC DNA]</scope>
    <source>
        <strain evidence="9 10">E1L3A</strain>
    </source>
</reference>
<feature type="transmembrane region" description="Helical" evidence="7">
    <location>
        <begin position="12"/>
        <end position="33"/>
    </location>
</feature>
<keyword evidence="9" id="KW-0436">Ligase</keyword>
<keyword evidence="6 7" id="KW-0472">Membrane</keyword>
<dbReference type="NCBIfam" id="TIGR03023">
    <property type="entry name" value="WcaJ_sugtrans"/>
    <property type="match status" value="1"/>
</dbReference>
<dbReference type="EMBL" id="AFNV02000018">
    <property type="protein sequence ID" value="ERJ18525.1"/>
    <property type="molecule type" value="Genomic_DNA"/>
</dbReference>
<evidence type="ECO:0000313" key="10">
    <source>
        <dbReference type="Proteomes" id="UP000006242"/>
    </source>
</evidence>
<comment type="caution">
    <text evidence="9">The sequence shown here is derived from an EMBL/GenBank/DDBJ whole genome shotgun (WGS) entry which is preliminary data.</text>
</comment>
<dbReference type="RefSeq" id="WP_021031754.1">
    <property type="nucleotide sequence ID" value="NZ_AFNV02000018.1"/>
</dbReference>
<evidence type="ECO:0000256" key="5">
    <source>
        <dbReference type="ARBA" id="ARBA00022989"/>
    </source>
</evidence>
<keyword evidence="10" id="KW-1185">Reference proteome</keyword>
<evidence type="ECO:0000256" key="7">
    <source>
        <dbReference type="SAM" id="Phobius"/>
    </source>
</evidence>
<dbReference type="PANTHER" id="PTHR30576:SF0">
    <property type="entry name" value="UNDECAPRENYL-PHOSPHATE N-ACETYLGALACTOSAMINYL 1-PHOSPHATE TRANSFERASE-RELATED"/>
    <property type="match status" value="1"/>
</dbReference>
<reference evidence="9 10" key="2">
    <citation type="journal article" date="2013" name="PLoS ONE">
        <title>INDIGO - INtegrated Data Warehouse of MIcrobial GenOmes with Examples from the Red Sea Extremophiles.</title>
        <authorList>
            <person name="Alam I."/>
            <person name="Antunes A."/>
            <person name="Kamau A.A."/>
            <person name="Ba Alawi W."/>
            <person name="Kalkatawi M."/>
            <person name="Stingl U."/>
            <person name="Bajic V.B."/>
        </authorList>
    </citation>
    <scope>NUCLEOTIDE SEQUENCE [LARGE SCALE GENOMIC DNA]</scope>
    <source>
        <strain evidence="9 10">E1L3A</strain>
    </source>
</reference>
<dbReference type="InterPro" id="IPR017473">
    <property type="entry name" value="Undecaprenyl-P_gluc_Ptfrase"/>
</dbReference>
<dbReference type="InterPro" id="IPR003362">
    <property type="entry name" value="Bact_transf"/>
</dbReference>
<gene>
    <name evidence="9" type="primary">wcaJ</name>
    <name evidence="9" type="ORF">SSPSH_002621</name>
</gene>
<dbReference type="EC" id="6.3.5.5" evidence="9"/>
<dbReference type="Pfam" id="PF02397">
    <property type="entry name" value="Bac_transf"/>
    <property type="match status" value="1"/>
</dbReference>
<feature type="transmembrane region" description="Helical" evidence="7">
    <location>
        <begin position="74"/>
        <end position="95"/>
    </location>
</feature>
<proteinExistence type="inferred from homology"/>
<dbReference type="NCBIfam" id="TIGR03025">
    <property type="entry name" value="EPS_sugtrans"/>
    <property type="match status" value="1"/>
</dbReference>
<keyword evidence="5 7" id="KW-1133">Transmembrane helix</keyword>
<evidence type="ECO:0000256" key="4">
    <source>
        <dbReference type="ARBA" id="ARBA00022692"/>
    </source>
</evidence>
<dbReference type="STRING" id="1033802.SSPSH_002621"/>
<organism evidence="9 10">
    <name type="scientific">Salinisphaera shabanensis E1L3A</name>
    <dbReference type="NCBI Taxonomy" id="1033802"/>
    <lineage>
        <taxon>Bacteria</taxon>
        <taxon>Pseudomonadati</taxon>
        <taxon>Pseudomonadota</taxon>
        <taxon>Gammaproteobacteria</taxon>
        <taxon>Salinisphaerales</taxon>
        <taxon>Salinisphaeraceae</taxon>
        <taxon>Salinisphaera</taxon>
    </lineage>
</organism>
<keyword evidence="4 7" id="KW-0812">Transmembrane</keyword>
<dbReference type="InterPro" id="IPR017475">
    <property type="entry name" value="EPS_sugar_tfrase"/>
</dbReference>
<dbReference type="AlphaFoldDB" id="U2EKS2"/>
<evidence type="ECO:0000259" key="8">
    <source>
        <dbReference type="Pfam" id="PF02397"/>
    </source>
</evidence>
<dbReference type="Proteomes" id="UP000006242">
    <property type="component" value="Unassembled WGS sequence"/>
</dbReference>
<feature type="transmembrane region" description="Helical" evidence="7">
    <location>
        <begin position="279"/>
        <end position="302"/>
    </location>
</feature>
<evidence type="ECO:0000256" key="6">
    <source>
        <dbReference type="ARBA" id="ARBA00023136"/>
    </source>
</evidence>
<evidence type="ECO:0000256" key="3">
    <source>
        <dbReference type="ARBA" id="ARBA00022679"/>
    </source>
</evidence>